<name>A0A344TG04_9BACT</name>
<dbReference type="OrthoDB" id="954326at2"/>
<gene>
    <name evidence="2" type="ORF">DR864_07435</name>
</gene>
<feature type="transmembrane region" description="Helical" evidence="1">
    <location>
        <begin position="12"/>
        <end position="32"/>
    </location>
</feature>
<dbReference type="EMBL" id="CP030850">
    <property type="protein sequence ID" value="AXE17575.1"/>
    <property type="molecule type" value="Genomic_DNA"/>
</dbReference>
<reference evidence="2 3" key="1">
    <citation type="submission" date="2018-07" db="EMBL/GenBank/DDBJ databases">
        <title>Genome sequencing of Runella.</title>
        <authorList>
            <person name="Baek M.-G."/>
            <person name="Yi H."/>
        </authorList>
    </citation>
    <scope>NUCLEOTIDE SEQUENCE [LARGE SCALE GENOMIC DNA]</scope>
    <source>
        <strain evidence="2 3">HYN0085</strain>
    </source>
</reference>
<sequence length="154" mass="18824">MEGVPKEQKWNFEWALFFGIWVGVLIALPALFMGIMKSREKKEIAHNQSFEIATIDGVEEKYHTKTGTMYLRFHYHYQHKNRLFRDNVDYKYKRYFVEFTRDKRELIKHKKFPVILSSKDPSKHQILIFWSDFSKYNLPFPDSLKWSEKLFYNR</sequence>
<evidence type="ECO:0000313" key="3">
    <source>
        <dbReference type="Proteomes" id="UP000251993"/>
    </source>
</evidence>
<protein>
    <submittedName>
        <fullName evidence="2">Uncharacterized protein</fullName>
    </submittedName>
</protein>
<accession>A0A344TG04</accession>
<dbReference type="KEGG" id="run:DR864_07435"/>
<dbReference type="RefSeq" id="WP_114066360.1">
    <property type="nucleotide sequence ID" value="NZ_CP030850.1"/>
</dbReference>
<keyword evidence="1" id="KW-0812">Transmembrane</keyword>
<keyword evidence="3" id="KW-1185">Reference proteome</keyword>
<evidence type="ECO:0000313" key="2">
    <source>
        <dbReference type="EMBL" id="AXE17575.1"/>
    </source>
</evidence>
<keyword evidence="1" id="KW-1133">Transmembrane helix</keyword>
<proteinExistence type="predicted"/>
<evidence type="ECO:0000256" key="1">
    <source>
        <dbReference type="SAM" id="Phobius"/>
    </source>
</evidence>
<dbReference type="AlphaFoldDB" id="A0A344TG04"/>
<organism evidence="2 3">
    <name type="scientific">Runella rosea</name>
    <dbReference type="NCBI Taxonomy" id="2259595"/>
    <lineage>
        <taxon>Bacteria</taxon>
        <taxon>Pseudomonadati</taxon>
        <taxon>Bacteroidota</taxon>
        <taxon>Cytophagia</taxon>
        <taxon>Cytophagales</taxon>
        <taxon>Spirosomataceae</taxon>
        <taxon>Runella</taxon>
    </lineage>
</organism>
<keyword evidence="1" id="KW-0472">Membrane</keyword>
<dbReference type="Proteomes" id="UP000251993">
    <property type="component" value="Chromosome"/>
</dbReference>